<keyword evidence="4 6" id="KW-0862">Zinc</keyword>
<dbReference type="Proteomes" id="UP001140453">
    <property type="component" value="Unassembled WGS sequence"/>
</dbReference>
<dbReference type="CDD" id="cd08278">
    <property type="entry name" value="benzyl_alcohol_DH"/>
    <property type="match status" value="1"/>
</dbReference>
<dbReference type="InterPro" id="IPR036291">
    <property type="entry name" value="NAD(P)-bd_dom_sf"/>
</dbReference>
<dbReference type="Gene3D" id="3.90.180.10">
    <property type="entry name" value="Medium-chain alcohol dehydrogenases, catalytic domain"/>
    <property type="match status" value="1"/>
</dbReference>
<keyword evidence="9" id="KW-1185">Reference proteome</keyword>
<comment type="cofactor">
    <cofactor evidence="1 6">
        <name>Zn(2+)</name>
        <dbReference type="ChEBI" id="CHEBI:29105"/>
    </cofactor>
</comment>
<dbReference type="GO" id="GO:0016491">
    <property type="term" value="F:oxidoreductase activity"/>
    <property type="evidence" value="ECO:0007669"/>
    <property type="project" value="UniProtKB-KW"/>
</dbReference>
<dbReference type="EMBL" id="JAPEVB010000002">
    <property type="protein sequence ID" value="KAJ4393757.1"/>
    <property type="molecule type" value="Genomic_DNA"/>
</dbReference>
<dbReference type="Pfam" id="PF08240">
    <property type="entry name" value="ADH_N"/>
    <property type="match status" value="1"/>
</dbReference>
<evidence type="ECO:0000259" key="7">
    <source>
        <dbReference type="SMART" id="SM00829"/>
    </source>
</evidence>
<protein>
    <recommendedName>
        <fullName evidence="7">Enoyl reductase (ER) domain-containing protein</fullName>
    </recommendedName>
</protein>
<dbReference type="InterPro" id="IPR011032">
    <property type="entry name" value="GroES-like_sf"/>
</dbReference>
<evidence type="ECO:0000256" key="5">
    <source>
        <dbReference type="ARBA" id="ARBA00023002"/>
    </source>
</evidence>
<evidence type="ECO:0000256" key="6">
    <source>
        <dbReference type="RuleBase" id="RU361277"/>
    </source>
</evidence>
<dbReference type="SMART" id="SM00829">
    <property type="entry name" value="PKS_ER"/>
    <property type="match status" value="1"/>
</dbReference>
<reference evidence="8" key="1">
    <citation type="submission" date="2022-10" db="EMBL/GenBank/DDBJ databases">
        <title>Tapping the CABI collections for fungal endophytes: first genome assemblies for Collariella, Neodidymelliopsis, Ascochyta clinopodiicola, Didymella pomorum, Didymosphaeria variabile, Neocosmospora piperis and Neocucurbitaria cava.</title>
        <authorList>
            <person name="Hill R."/>
        </authorList>
    </citation>
    <scope>NUCLEOTIDE SEQUENCE</scope>
    <source>
        <strain evidence="8">IMI 355082</strain>
    </source>
</reference>
<dbReference type="SUPFAM" id="SSF51735">
    <property type="entry name" value="NAD(P)-binding Rossmann-fold domains"/>
    <property type="match status" value="1"/>
</dbReference>
<gene>
    <name evidence="8" type="ORF">N0V93_002972</name>
</gene>
<organism evidence="8 9">
    <name type="scientific">Gnomoniopsis smithogilvyi</name>
    <dbReference type="NCBI Taxonomy" id="1191159"/>
    <lineage>
        <taxon>Eukaryota</taxon>
        <taxon>Fungi</taxon>
        <taxon>Dikarya</taxon>
        <taxon>Ascomycota</taxon>
        <taxon>Pezizomycotina</taxon>
        <taxon>Sordariomycetes</taxon>
        <taxon>Sordariomycetidae</taxon>
        <taxon>Diaporthales</taxon>
        <taxon>Gnomoniaceae</taxon>
        <taxon>Gnomoniopsis</taxon>
    </lineage>
</organism>
<dbReference type="PANTHER" id="PTHR43350">
    <property type="entry name" value="NAD-DEPENDENT ALCOHOL DEHYDROGENASE"/>
    <property type="match status" value="1"/>
</dbReference>
<name>A0A9W8YZL3_9PEZI</name>
<dbReference type="InterPro" id="IPR013149">
    <property type="entry name" value="ADH-like_C"/>
</dbReference>
<proteinExistence type="inferred from homology"/>
<comment type="caution">
    <text evidence="8">The sequence shown here is derived from an EMBL/GenBank/DDBJ whole genome shotgun (WGS) entry which is preliminary data.</text>
</comment>
<dbReference type="FunFam" id="3.40.50.720:FF:000003">
    <property type="entry name" value="S-(hydroxymethyl)glutathione dehydrogenase"/>
    <property type="match status" value="1"/>
</dbReference>
<evidence type="ECO:0000313" key="9">
    <source>
        <dbReference type="Proteomes" id="UP001140453"/>
    </source>
</evidence>
<evidence type="ECO:0000256" key="4">
    <source>
        <dbReference type="ARBA" id="ARBA00022833"/>
    </source>
</evidence>
<comment type="similarity">
    <text evidence="2 6">Belongs to the zinc-containing alcohol dehydrogenase family.</text>
</comment>
<dbReference type="Pfam" id="PF00107">
    <property type="entry name" value="ADH_zinc_N"/>
    <property type="match status" value="1"/>
</dbReference>
<dbReference type="InterPro" id="IPR020843">
    <property type="entry name" value="ER"/>
</dbReference>
<evidence type="ECO:0000256" key="2">
    <source>
        <dbReference type="ARBA" id="ARBA00008072"/>
    </source>
</evidence>
<dbReference type="PANTHER" id="PTHR43350:SF2">
    <property type="entry name" value="GROES-LIKE ZINC-BINDING ALCOHOL DEHYDROGENASE FAMILY PROTEIN"/>
    <property type="match status" value="1"/>
</dbReference>
<dbReference type="AlphaFoldDB" id="A0A9W8YZL3"/>
<evidence type="ECO:0000313" key="8">
    <source>
        <dbReference type="EMBL" id="KAJ4393757.1"/>
    </source>
</evidence>
<keyword evidence="3 6" id="KW-0479">Metal-binding</keyword>
<keyword evidence="5" id="KW-0560">Oxidoreductase</keyword>
<feature type="domain" description="Enoyl reductase (ER)" evidence="7">
    <location>
        <begin position="17"/>
        <end position="375"/>
    </location>
</feature>
<dbReference type="OrthoDB" id="1560166at2759"/>
<dbReference type="InterPro" id="IPR002328">
    <property type="entry name" value="ADH_Zn_CS"/>
</dbReference>
<dbReference type="Gene3D" id="3.40.50.720">
    <property type="entry name" value="NAD(P)-binding Rossmann-like Domain"/>
    <property type="match status" value="1"/>
</dbReference>
<sequence>MSPTNIETEAIIVARPGDDFKLGPIILDEVRGNEVLVEMKYSGICHTDIVVQSGQLPIPEYPVILGHEGAGIVRAIGQDVKDKSLKVGDQVLLSYTTCQKCDPCLEERPTFCFDHNSVNFRAIRQDDGSTPARLKDGTTVRSQFFGHSSFARMSVVEGYSVVKCPVPDMLPWFSPLGCGFQTGAGTVLNAIKPTKSARVVVFGLGSVGMAALMAAAHLEVRQLIGVDVVDSKLELVKSLGATHVVNSAKEGANLAAKLIEITGGGADVAIDCSGAPSALQAAVDCIGYGGSAVSVGVPRPGVKIDIETLPFFLGNKTFRSVIEGEATPSKFIPELIDLHLKGRFPVDKICKVYSVKDFDQALHDMHEGKVIKPIIEWD</sequence>
<dbReference type="PROSITE" id="PS00059">
    <property type="entry name" value="ADH_ZINC"/>
    <property type="match status" value="1"/>
</dbReference>
<evidence type="ECO:0000256" key="3">
    <source>
        <dbReference type="ARBA" id="ARBA00022723"/>
    </source>
</evidence>
<accession>A0A9W8YZL3</accession>
<dbReference type="InterPro" id="IPR013154">
    <property type="entry name" value="ADH-like_N"/>
</dbReference>
<evidence type="ECO:0000256" key="1">
    <source>
        <dbReference type="ARBA" id="ARBA00001947"/>
    </source>
</evidence>
<dbReference type="SUPFAM" id="SSF50129">
    <property type="entry name" value="GroES-like"/>
    <property type="match status" value="1"/>
</dbReference>
<dbReference type="GO" id="GO:0008270">
    <property type="term" value="F:zinc ion binding"/>
    <property type="evidence" value="ECO:0007669"/>
    <property type="project" value="InterPro"/>
</dbReference>